<sequence>MKKALITGITGQDGSYLAEFLLAKGYEVHGLIRRASTFNTRRIDHIYRDPHPNGGELPFYLHYGDISVPESLMDLIYNIQPDEIYHLAAQSHVRVSFDMPEYTGNITGLGTIRVLEAIRKSGCKARFYQASSSEMFGGAKPPQNEQTPFEPRSPYAAAKVYAYWVTRNYREGYGLFACNGILFNHESPRRGETFVTRKITRAVAAIMAGKQRYLYLGNLDAKRDWGYAPEYVEAMWLMLQQDQPGDYVIGTGEAHSVREFLDEAFGYVGLDWHDYVRIDPRYFRPTEVDYLLADASKARRELGWEPKVRFRELVRIMVDADLELMGLPSPGEGKRILSERFSSGWHRWEHQVVSMERLP</sequence>
<dbReference type="InterPro" id="IPR036291">
    <property type="entry name" value="NAD(P)-bd_dom_sf"/>
</dbReference>
<comment type="caution">
    <text evidence="9">The sequence shown here is derived from an EMBL/GenBank/DDBJ whole genome shotgun (WGS) entry which is preliminary data.</text>
</comment>
<dbReference type="PANTHER" id="PTHR43715:SF1">
    <property type="entry name" value="GDP-MANNOSE 4,6 DEHYDRATASE"/>
    <property type="match status" value="1"/>
</dbReference>
<comment type="function">
    <text evidence="6 7">Catalyzes the conversion of GDP-D-mannose to GDP-4-dehydro-6-deoxy-D-mannose.</text>
</comment>
<dbReference type="Proteomes" id="UP000050544">
    <property type="component" value="Unassembled WGS sequence"/>
</dbReference>
<dbReference type="SUPFAM" id="SSF51735">
    <property type="entry name" value="NAD(P)-binding Rossmann-fold domains"/>
    <property type="match status" value="1"/>
</dbReference>
<comment type="caution">
    <text evidence="7">Lacks conserved residue(s) required for the propagation of feature annotation.</text>
</comment>
<evidence type="ECO:0000256" key="5">
    <source>
        <dbReference type="ARBA" id="ARBA00023239"/>
    </source>
</evidence>
<dbReference type="FunFam" id="3.40.50.720:FF:000924">
    <property type="entry name" value="GDP-mannose 4,6 dehydratase"/>
    <property type="match status" value="1"/>
</dbReference>
<evidence type="ECO:0000313" key="9">
    <source>
        <dbReference type="EMBL" id="KPL82688.1"/>
    </source>
</evidence>
<dbReference type="InterPro" id="IPR006368">
    <property type="entry name" value="GDP_Man_deHydtase"/>
</dbReference>
<dbReference type="EC" id="4.2.1.47" evidence="4 7"/>
<dbReference type="GO" id="GO:0042351">
    <property type="term" value="P:'de novo' GDP-L-fucose biosynthetic process"/>
    <property type="evidence" value="ECO:0007669"/>
    <property type="project" value="TreeGrafter"/>
</dbReference>
<comment type="cofactor">
    <cofactor evidence="2 7">
        <name>NADP(+)</name>
        <dbReference type="ChEBI" id="CHEBI:58349"/>
    </cofactor>
</comment>
<accession>A0A0P6Y116</accession>
<dbReference type="GO" id="GO:0008446">
    <property type="term" value="F:GDP-mannose 4,6-dehydratase activity"/>
    <property type="evidence" value="ECO:0007669"/>
    <property type="project" value="UniProtKB-UniRule"/>
</dbReference>
<comment type="catalytic activity">
    <reaction evidence="1 7">
        <text>GDP-alpha-D-mannose = GDP-4-dehydro-alpha-D-rhamnose + H2O</text>
        <dbReference type="Rhea" id="RHEA:23820"/>
        <dbReference type="ChEBI" id="CHEBI:15377"/>
        <dbReference type="ChEBI" id="CHEBI:57527"/>
        <dbReference type="ChEBI" id="CHEBI:57964"/>
        <dbReference type="EC" id="4.2.1.47"/>
    </reaction>
</comment>
<dbReference type="Pfam" id="PF16363">
    <property type="entry name" value="GDP_Man_Dehyd"/>
    <property type="match status" value="1"/>
</dbReference>
<reference evidence="9 10" key="1">
    <citation type="submission" date="2015-07" db="EMBL/GenBank/DDBJ databases">
        <title>Whole genome sequence of Thermanaerothrix daxensis DSM 23592.</title>
        <authorList>
            <person name="Hemp J."/>
            <person name="Ward L.M."/>
            <person name="Pace L.A."/>
            <person name="Fischer W.W."/>
        </authorList>
    </citation>
    <scope>NUCLEOTIDE SEQUENCE [LARGE SCALE GENOMIC DNA]</scope>
    <source>
        <strain evidence="9 10">GNS-1</strain>
    </source>
</reference>
<evidence type="ECO:0000256" key="4">
    <source>
        <dbReference type="ARBA" id="ARBA00011989"/>
    </source>
</evidence>
<dbReference type="Gene3D" id="3.90.25.10">
    <property type="entry name" value="UDP-galactose 4-epimerase, domain 1"/>
    <property type="match status" value="1"/>
</dbReference>
<proteinExistence type="inferred from homology"/>
<dbReference type="GO" id="GO:0070401">
    <property type="term" value="F:NADP+ binding"/>
    <property type="evidence" value="ECO:0007669"/>
    <property type="project" value="UniProtKB-UniRule"/>
</dbReference>
<dbReference type="NCBIfam" id="TIGR01472">
    <property type="entry name" value="gmd"/>
    <property type="match status" value="1"/>
</dbReference>
<evidence type="ECO:0000256" key="2">
    <source>
        <dbReference type="ARBA" id="ARBA00001937"/>
    </source>
</evidence>
<dbReference type="CDD" id="cd05260">
    <property type="entry name" value="GDP_MD_SDR_e"/>
    <property type="match status" value="1"/>
</dbReference>
<feature type="domain" description="NAD(P)-binding" evidence="8">
    <location>
        <begin position="5"/>
        <end position="317"/>
    </location>
</feature>
<dbReference type="PATRIC" id="fig|869279.4.peg.1907"/>
<dbReference type="InterPro" id="IPR016040">
    <property type="entry name" value="NAD(P)-bd_dom"/>
</dbReference>
<organism evidence="9 10">
    <name type="scientific">Thermanaerothrix daxensis</name>
    <dbReference type="NCBI Taxonomy" id="869279"/>
    <lineage>
        <taxon>Bacteria</taxon>
        <taxon>Bacillati</taxon>
        <taxon>Chloroflexota</taxon>
        <taxon>Anaerolineae</taxon>
        <taxon>Anaerolineales</taxon>
        <taxon>Anaerolineaceae</taxon>
        <taxon>Thermanaerothrix</taxon>
    </lineage>
</organism>
<dbReference type="HAMAP" id="MF_00955">
    <property type="entry name" value="GDP_Man_dehydratase"/>
    <property type="match status" value="1"/>
</dbReference>
<dbReference type="OrthoDB" id="9779041at2"/>
<dbReference type="EMBL" id="LGKO01000005">
    <property type="protein sequence ID" value="KPL82688.1"/>
    <property type="molecule type" value="Genomic_DNA"/>
</dbReference>
<keyword evidence="5 7" id="KW-0456">Lyase</keyword>
<protein>
    <recommendedName>
        <fullName evidence="4 7">GDP-mannose 4,6-dehydratase</fullName>
        <ecNumber evidence="4 7">4.2.1.47</ecNumber>
    </recommendedName>
    <alternativeName>
        <fullName evidence="7">GDP-D-mannose dehydratase</fullName>
    </alternativeName>
</protein>
<evidence type="ECO:0000259" key="8">
    <source>
        <dbReference type="Pfam" id="PF16363"/>
    </source>
</evidence>
<dbReference type="AlphaFoldDB" id="A0A0P6Y116"/>
<dbReference type="STRING" id="869279.SE15_11430"/>
<name>A0A0P6Y116_9CHLR</name>
<dbReference type="RefSeq" id="WP_054522223.1">
    <property type="nucleotide sequence ID" value="NZ_LGKO01000005.1"/>
</dbReference>
<evidence type="ECO:0000313" key="10">
    <source>
        <dbReference type="Proteomes" id="UP000050544"/>
    </source>
</evidence>
<evidence type="ECO:0000256" key="1">
    <source>
        <dbReference type="ARBA" id="ARBA00000188"/>
    </source>
</evidence>
<dbReference type="PANTHER" id="PTHR43715">
    <property type="entry name" value="GDP-MANNOSE 4,6-DEHYDRATASE"/>
    <property type="match status" value="1"/>
</dbReference>
<evidence type="ECO:0000256" key="6">
    <source>
        <dbReference type="ARBA" id="ARBA00059383"/>
    </source>
</evidence>
<gene>
    <name evidence="7" type="primary">gmd</name>
    <name evidence="9" type="ORF">SE15_11430</name>
</gene>
<keyword evidence="7" id="KW-0521">NADP</keyword>
<evidence type="ECO:0000256" key="3">
    <source>
        <dbReference type="ARBA" id="ARBA00009263"/>
    </source>
</evidence>
<keyword evidence="10" id="KW-1185">Reference proteome</keyword>
<evidence type="ECO:0000256" key="7">
    <source>
        <dbReference type="HAMAP-Rule" id="MF_00955"/>
    </source>
</evidence>
<dbReference type="Gene3D" id="3.40.50.720">
    <property type="entry name" value="NAD(P)-binding Rossmann-like Domain"/>
    <property type="match status" value="1"/>
</dbReference>
<comment type="similarity">
    <text evidence="3 7">Belongs to the NAD(P)-dependent epimerase/dehydratase family. GDP-mannose 4,6-dehydratase subfamily.</text>
</comment>